<protein>
    <submittedName>
        <fullName evidence="1">Uncharacterized protein</fullName>
    </submittedName>
</protein>
<accession>A0A6C0CPQ4</accession>
<evidence type="ECO:0000313" key="1">
    <source>
        <dbReference type="EMBL" id="QHT05425.1"/>
    </source>
</evidence>
<sequence>MMNYINILIVRIYIMASTRNKNTPGDYALEKHSINKQFDERMYIHQSQGQAKQINLPGNGLLTGRFAARDLAKNGCDIESYLFGIGSTNLENPLVPVKPELNTIKSINVMEKTPMIMPKPFSMEPNQRPMYLN</sequence>
<reference evidence="1" key="1">
    <citation type="journal article" date="2020" name="Nature">
        <title>Giant virus diversity and host interactions through global metagenomics.</title>
        <authorList>
            <person name="Schulz F."/>
            <person name="Roux S."/>
            <person name="Paez-Espino D."/>
            <person name="Jungbluth S."/>
            <person name="Walsh D.A."/>
            <person name="Denef V.J."/>
            <person name="McMahon K.D."/>
            <person name="Konstantinidis K.T."/>
            <person name="Eloe-Fadrosh E.A."/>
            <person name="Kyrpides N.C."/>
            <person name="Woyke T."/>
        </authorList>
    </citation>
    <scope>NUCLEOTIDE SEQUENCE</scope>
    <source>
        <strain evidence="1">GVMAG-M-3300021375-17</strain>
    </source>
</reference>
<dbReference type="AlphaFoldDB" id="A0A6C0CPQ4"/>
<organism evidence="1">
    <name type="scientific">viral metagenome</name>
    <dbReference type="NCBI Taxonomy" id="1070528"/>
    <lineage>
        <taxon>unclassified sequences</taxon>
        <taxon>metagenomes</taxon>
        <taxon>organismal metagenomes</taxon>
    </lineage>
</organism>
<proteinExistence type="predicted"/>
<name>A0A6C0CPQ4_9ZZZZ</name>
<dbReference type="EMBL" id="MN739454">
    <property type="protein sequence ID" value="QHT05425.1"/>
    <property type="molecule type" value="Genomic_DNA"/>
</dbReference>